<dbReference type="RefSeq" id="WP_013560420.1">
    <property type="nucleotide sequence ID" value="NC_014960.1"/>
</dbReference>
<dbReference type="AlphaFoldDB" id="E8MXG9"/>
<organism evidence="2 3">
    <name type="scientific">Anaerolinea thermophila (strain DSM 14523 / JCM 11388 / NBRC 100420 / UNI-1)</name>
    <dbReference type="NCBI Taxonomy" id="926569"/>
    <lineage>
        <taxon>Bacteria</taxon>
        <taxon>Bacillati</taxon>
        <taxon>Chloroflexota</taxon>
        <taxon>Anaerolineae</taxon>
        <taxon>Anaerolineales</taxon>
        <taxon>Anaerolineaceae</taxon>
        <taxon>Anaerolinea</taxon>
    </lineage>
</organism>
<dbReference type="InterPro" id="IPR029044">
    <property type="entry name" value="Nucleotide-diphossugar_trans"/>
</dbReference>
<proteinExistence type="predicted"/>
<dbReference type="Proteomes" id="UP000008922">
    <property type="component" value="Chromosome"/>
</dbReference>
<dbReference type="GO" id="GO:0016757">
    <property type="term" value="F:glycosyltransferase activity"/>
    <property type="evidence" value="ECO:0007669"/>
    <property type="project" value="UniProtKB-KW"/>
</dbReference>
<dbReference type="EC" id="2.4.-.-" evidence="2"/>
<feature type="domain" description="Glycosyltransferase 2-like" evidence="1">
    <location>
        <begin position="5"/>
        <end position="134"/>
    </location>
</feature>
<name>E8MXG9_ANATU</name>
<evidence type="ECO:0000313" key="2">
    <source>
        <dbReference type="EMBL" id="BAJ64050.1"/>
    </source>
</evidence>
<keyword evidence="2" id="KW-0328">Glycosyltransferase</keyword>
<dbReference type="InParanoid" id="E8MXG9"/>
<dbReference type="FunCoup" id="E8MXG9">
    <property type="interactions" value="5"/>
</dbReference>
<accession>E8MXG9</accession>
<gene>
    <name evidence="2" type="ordered locus">ANT_20240</name>
</gene>
<sequence>MPEVTIVLPTYNRADMILDAIRSVQAQTFQDWEIVVVDDGSTDNTEEVVLSLHDSRIHYVYQENKGLAGARNTGIRHAHSELITFLDSDDAFLPQKLEWQVGLMKSRPGLGLVAGDFFFADPHLTPLSEARSWQSYPNLTLKDWILGCPVIVCAVIVQRAWLEKAGGFDETMRYVEDWDLWLRLAYLGCPMDWLPRPVALYRIHGQNMAKQAVLMKQGMLRMFDKFFTLPDLPKDIQSLKEQAYAHAYLNGAARAFAGGDAEEGRNSLEMALKLDPFLLSGEPPQALSSLASFANSPQCHSPSVFLNSLILGLPSQAQKWKPRFIRAVFHAVAAFEKARQGKRSQVPVHALKAVLLDPSWLKNRGLLSIVIKSLLSPFFPLKESV</sequence>
<dbReference type="InterPro" id="IPR050834">
    <property type="entry name" value="Glycosyltransf_2"/>
</dbReference>
<dbReference type="EMBL" id="AP012029">
    <property type="protein sequence ID" value="BAJ64050.1"/>
    <property type="molecule type" value="Genomic_DNA"/>
</dbReference>
<dbReference type="OrthoDB" id="150056at2"/>
<dbReference type="PANTHER" id="PTHR43685">
    <property type="entry name" value="GLYCOSYLTRANSFERASE"/>
    <property type="match status" value="1"/>
</dbReference>
<evidence type="ECO:0000313" key="3">
    <source>
        <dbReference type="Proteomes" id="UP000008922"/>
    </source>
</evidence>
<dbReference type="eggNOG" id="COG1216">
    <property type="taxonomic scope" value="Bacteria"/>
</dbReference>
<dbReference type="Pfam" id="PF00535">
    <property type="entry name" value="Glycos_transf_2"/>
    <property type="match status" value="1"/>
</dbReference>
<dbReference type="InterPro" id="IPR001173">
    <property type="entry name" value="Glyco_trans_2-like"/>
</dbReference>
<dbReference type="HOGENOM" id="CLU_025996_0_0_0"/>
<dbReference type="PANTHER" id="PTHR43685:SF2">
    <property type="entry name" value="GLYCOSYLTRANSFERASE 2-LIKE DOMAIN-CONTAINING PROTEIN"/>
    <property type="match status" value="1"/>
</dbReference>
<keyword evidence="3" id="KW-1185">Reference proteome</keyword>
<evidence type="ECO:0000259" key="1">
    <source>
        <dbReference type="Pfam" id="PF00535"/>
    </source>
</evidence>
<dbReference type="Gene3D" id="3.90.550.10">
    <property type="entry name" value="Spore Coat Polysaccharide Biosynthesis Protein SpsA, Chain A"/>
    <property type="match status" value="1"/>
</dbReference>
<keyword evidence="2" id="KW-0808">Transferase</keyword>
<dbReference type="KEGG" id="atm:ANT_20240"/>
<dbReference type="STRING" id="926569.ANT_20240"/>
<dbReference type="SUPFAM" id="SSF53448">
    <property type="entry name" value="Nucleotide-diphospho-sugar transferases"/>
    <property type="match status" value="1"/>
</dbReference>
<protein>
    <submittedName>
        <fullName evidence="2">Glycosyltransferase</fullName>
        <ecNumber evidence="2">2.4.-.-</ecNumber>
    </submittedName>
</protein>
<reference evidence="2 3" key="1">
    <citation type="submission" date="2010-12" db="EMBL/GenBank/DDBJ databases">
        <title>Whole genome sequence of Anaerolinea thermophila UNI-1.</title>
        <authorList>
            <person name="Narita-Yamada S."/>
            <person name="Kishi E."/>
            <person name="Watanabe Y."/>
            <person name="Takasaki K."/>
            <person name="Ankai A."/>
            <person name="Oguchi A."/>
            <person name="Fukui S."/>
            <person name="Takahashi M."/>
            <person name="Yashiro I."/>
            <person name="Hosoyama A."/>
            <person name="Sekiguchi Y."/>
            <person name="Hanada S."/>
            <person name="Fujita N."/>
        </authorList>
    </citation>
    <scope>NUCLEOTIDE SEQUENCE [LARGE SCALE GENOMIC DNA]</scope>
    <source>
        <strain evidence="3">DSM 14523 / JCM 11388 / NBRC 100420 / UNI-1</strain>
    </source>
</reference>